<keyword evidence="5 7" id="KW-0408">Iron</keyword>
<dbReference type="Gene3D" id="1.10.630.10">
    <property type="entry name" value="Cytochrome P450"/>
    <property type="match status" value="1"/>
</dbReference>
<dbReference type="GO" id="GO:0004497">
    <property type="term" value="F:monooxygenase activity"/>
    <property type="evidence" value="ECO:0007669"/>
    <property type="project" value="UniProtKB-KW"/>
</dbReference>
<comment type="similarity">
    <text evidence="2">Belongs to the cytochrome P450 family.</text>
</comment>
<reference evidence="8 9" key="1">
    <citation type="journal article" date="2016" name="Nat. Commun.">
        <title>Ectomycorrhizal ecology is imprinted in the genome of the dominant symbiotic fungus Cenococcum geophilum.</title>
        <authorList>
            <consortium name="DOE Joint Genome Institute"/>
            <person name="Peter M."/>
            <person name="Kohler A."/>
            <person name="Ohm R.A."/>
            <person name="Kuo A."/>
            <person name="Krutzmann J."/>
            <person name="Morin E."/>
            <person name="Arend M."/>
            <person name="Barry K.W."/>
            <person name="Binder M."/>
            <person name="Choi C."/>
            <person name="Clum A."/>
            <person name="Copeland A."/>
            <person name="Grisel N."/>
            <person name="Haridas S."/>
            <person name="Kipfer T."/>
            <person name="LaButti K."/>
            <person name="Lindquist E."/>
            <person name="Lipzen A."/>
            <person name="Maire R."/>
            <person name="Meier B."/>
            <person name="Mihaltcheva S."/>
            <person name="Molinier V."/>
            <person name="Murat C."/>
            <person name="Poggeler S."/>
            <person name="Quandt C.A."/>
            <person name="Sperisen C."/>
            <person name="Tritt A."/>
            <person name="Tisserant E."/>
            <person name="Crous P.W."/>
            <person name="Henrissat B."/>
            <person name="Nehls U."/>
            <person name="Egli S."/>
            <person name="Spatafora J.W."/>
            <person name="Grigoriev I.V."/>
            <person name="Martin F.M."/>
        </authorList>
    </citation>
    <scope>NUCLEOTIDE SEQUENCE [LARGE SCALE GENOMIC DNA]</scope>
    <source>
        <strain evidence="8 9">CBS 459.81</strain>
    </source>
</reference>
<dbReference type="GO" id="GO:0020037">
    <property type="term" value="F:heme binding"/>
    <property type="evidence" value="ECO:0007669"/>
    <property type="project" value="InterPro"/>
</dbReference>
<proteinExistence type="inferred from homology"/>
<evidence type="ECO:0000256" key="4">
    <source>
        <dbReference type="ARBA" id="ARBA00023002"/>
    </source>
</evidence>
<evidence type="ECO:0000256" key="7">
    <source>
        <dbReference type="PIRSR" id="PIRSR602401-1"/>
    </source>
</evidence>
<evidence type="ECO:0000313" key="8">
    <source>
        <dbReference type="EMBL" id="OCK78230.1"/>
    </source>
</evidence>
<dbReference type="SUPFAM" id="SSF48264">
    <property type="entry name" value="Cytochrome P450"/>
    <property type="match status" value="1"/>
</dbReference>
<evidence type="ECO:0000256" key="2">
    <source>
        <dbReference type="ARBA" id="ARBA00010617"/>
    </source>
</evidence>
<accession>A0A8E2JD51</accession>
<evidence type="ECO:0000256" key="6">
    <source>
        <dbReference type="ARBA" id="ARBA00023033"/>
    </source>
</evidence>
<evidence type="ECO:0000256" key="5">
    <source>
        <dbReference type="ARBA" id="ARBA00023004"/>
    </source>
</evidence>
<keyword evidence="9" id="KW-1185">Reference proteome</keyword>
<evidence type="ECO:0000313" key="9">
    <source>
        <dbReference type="Proteomes" id="UP000250266"/>
    </source>
</evidence>
<keyword evidence="7" id="KW-0349">Heme</keyword>
<dbReference type="PRINTS" id="PR00385">
    <property type="entry name" value="P450"/>
</dbReference>
<dbReference type="GO" id="GO:0016705">
    <property type="term" value="F:oxidoreductase activity, acting on paired donors, with incorporation or reduction of molecular oxygen"/>
    <property type="evidence" value="ECO:0007669"/>
    <property type="project" value="InterPro"/>
</dbReference>
<keyword evidence="3 7" id="KW-0479">Metal-binding</keyword>
<dbReference type="GO" id="GO:0005506">
    <property type="term" value="F:iron ion binding"/>
    <property type="evidence" value="ECO:0007669"/>
    <property type="project" value="InterPro"/>
</dbReference>
<protein>
    <submittedName>
        <fullName evidence="8">Cytochrome P450</fullName>
    </submittedName>
</protein>
<evidence type="ECO:0000256" key="1">
    <source>
        <dbReference type="ARBA" id="ARBA00001971"/>
    </source>
</evidence>
<dbReference type="AlphaFoldDB" id="A0A8E2JD51"/>
<organism evidence="8 9">
    <name type="scientific">Lepidopterella palustris CBS 459.81</name>
    <dbReference type="NCBI Taxonomy" id="1314670"/>
    <lineage>
        <taxon>Eukaryota</taxon>
        <taxon>Fungi</taxon>
        <taxon>Dikarya</taxon>
        <taxon>Ascomycota</taxon>
        <taxon>Pezizomycotina</taxon>
        <taxon>Dothideomycetes</taxon>
        <taxon>Pleosporomycetidae</taxon>
        <taxon>Mytilinidiales</taxon>
        <taxon>Argynnaceae</taxon>
        <taxon>Lepidopterella</taxon>
    </lineage>
</organism>
<dbReference type="InterPro" id="IPR001128">
    <property type="entry name" value="Cyt_P450"/>
</dbReference>
<dbReference type="InterPro" id="IPR002401">
    <property type="entry name" value="Cyt_P450_E_grp-I"/>
</dbReference>
<name>A0A8E2JD51_9PEZI</name>
<feature type="binding site" description="axial binding residue" evidence="7">
    <location>
        <position position="427"/>
    </location>
    <ligand>
        <name>heme</name>
        <dbReference type="ChEBI" id="CHEBI:30413"/>
    </ligand>
    <ligandPart>
        <name>Fe</name>
        <dbReference type="ChEBI" id="CHEBI:18248"/>
    </ligandPart>
</feature>
<dbReference type="PANTHER" id="PTHR24305:SF187">
    <property type="entry name" value="P450, PUTATIVE (EUROFUNG)-RELATED"/>
    <property type="match status" value="1"/>
</dbReference>
<evidence type="ECO:0000256" key="3">
    <source>
        <dbReference type="ARBA" id="ARBA00022723"/>
    </source>
</evidence>
<comment type="cofactor">
    <cofactor evidence="1 7">
        <name>heme</name>
        <dbReference type="ChEBI" id="CHEBI:30413"/>
    </cofactor>
</comment>
<dbReference type="OrthoDB" id="6692864at2759"/>
<keyword evidence="6" id="KW-0503">Monooxygenase</keyword>
<sequence length="484" mass="54683">MLGFVGQRSSSIFLYRGFCHPLRSFPGPFLARISKFWTCQIHIGGEYHREVRKLHEEYGDILRVGPNELDINDVEAIKLLYGISSKCIKGPWYDGPASAGDTRSIQSTRDHVTHRWRRGIWAQSNSVAAINEFQPLLLEHIDEFVKMMSVSKEIDIGQSFTFLSFDIMGDLAFGESFDMLKTGKSHRFMTILHRFMKMLSILSAVPWITSLIDLLPAGGDIKEFENIARDCINRRRAKGSSRKDIFYYLLGEDKETGSRLNELELVMDSRTAIVGGSDTTSIALGYVTYDNDTFQLLTPFSCLFYYLILHQDKYKKLQAEVLQHPESPDNSWLGSLPYLNAVIQEGLRLMPPVPQGLQRVVPPGGMQIAGKWIPGKTLVSVSPFTVQRDPRNFAQPDTFIPERWLGEGPEPCNKDAWIPFSIGNYGCIGKQLALSELRHITSAVVRNYDLHFAPGFNVEGFEMSVKNDFTMTPPSVQVVLSPRS</sequence>
<dbReference type="InterPro" id="IPR036396">
    <property type="entry name" value="Cyt_P450_sf"/>
</dbReference>
<dbReference type="Pfam" id="PF00067">
    <property type="entry name" value="p450"/>
    <property type="match status" value="2"/>
</dbReference>
<dbReference type="Proteomes" id="UP000250266">
    <property type="component" value="Unassembled WGS sequence"/>
</dbReference>
<dbReference type="EMBL" id="KV745072">
    <property type="protein sequence ID" value="OCK78230.1"/>
    <property type="molecule type" value="Genomic_DNA"/>
</dbReference>
<dbReference type="PRINTS" id="PR00463">
    <property type="entry name" value="EP450I"/>
</dbReference>
<dbReference type="InterPro" id="IPR050121">
    <property type="entry name" value="Cytochrome_P450_monoxygenase"/>
</dbReference>
<dbReference type="CDD" id="cd11061">
    <property type="entry name" value="CYP67-like"/>
    <property type="match status" value="1"/>
</dbReference>
<dbReference type="PANTHER" id="PTHR24305">
    <property type="entry name" value="CYTOCHROME P450"/>
    <property type="match status" value="1"/>
</dbReference>
<keyword evidence="4" id="KW-0560">Oxidoreductase</keyword>
<gene>
    <name evidence="8" type="ORF">K432DRAFT_418131</name>
</gene>